<dbReference type="PANTHER" id="PTHR43240:SF5">
    <property type="entry name" value="1,4-DIHYDROXY-2-NAPHTHOYL-COA THIOESTERASE 1"/>
    <property type="match status" value="1"/>
</dbReference>
<dbReference type="Pfam" id="PF03061">
    <property type="entry name" value="4HBT"/>
    <property type="match status" value="1"/>
</dbReference>
<gene>
    <name evidence="4" type="ORF">OM076_26890</name>
</gene>
<protein>
    <submittedName>
        <fullName evidence="4">PaaI family thioesterase</fullName>
    </submittedName>
</protein>
<dbReference type="EMBL" id="JAPDOD010000029">
    <property type="protein sequence ID" value="MDA0163927.1"/>
    <property type="molecule type" value="Genomic_DNA"/>
</dbReference>
<accession>A0A9X3MZB4</accession>
<dbReference type="InterPro" id="IPR006683">
    <property type="entry name" value="Thioestr_dom"/>
</dbReference>
<proteinExistence type="inferred from homology"/>
<dbReference type="SUPFAM" id="SSF54637">
    <property type="entry name" value="Thioesterase/thiol ester dehydrase-isomerase"/>
    <property type="match status" value="1"/>
</dbReference>
<dbReference type="AlphaFoldDB" id="A0A9X3MZB4"/>
<name>A0A9X3MZB4_9ACTN</name>
<evidence type="ECO:0000313" key="4">
    <source>
        <dbReference type="EMBL" id="MDA0163927.1"/>
    </source>
</evidence>
<dbReference type="InterPro" id="IPR029069">
    <property type="entry name" value="HotDog_dom_sf"/>
</dbReference>
<sequence>MAGLLGIHLIAATEDEVRASVPVTDSLCQPLGLVHGGVYATLADALTASHGRTVSNQTSFLRPITQGTIHATARRRHNGRTTAVWEVDITDDEGRLCALVRTTVYPVS</sequence>
<evidence type="ECO:0000313" key="5">
    <source>
        <dbReference type="Proteomes" id="UP001149140"/>
    </source>
</evidence>
<feature type="domain" description="Thioesterase" evidence="3">
    <location>
        <begin position="32"/>
        <end position="98"/>
    </location>
</feature>
<dbReference type="Gene3D" id="3.10.129.10">
    <property type="entry name" value="Hotdog Thioesterase"/>
    <property type="match status" value="1"/>
</dbReference>
<evidence type="ECO:0000256" key="2">
    <source>
        <dbReference type="ARBA" id="ARBA00022801"/>
    </source>
</evidence>
<dbReference type="Proteomes" id="UP001149140">
    <property type="component" value="Unassembled WGS sequence"/>
</dbReference>
<evidence type="ECO:0000259" key="3">
    <source>
        <dbReference type="Pfam" id="PF03061"/>
    </source>
</evidence>
<dbReference type="GO" id="GO:0005829">
    <property type="term" value="C:cytosol"/>
    <property type="evidence" value="ECO:0007669"/>
    <property type="project" value="TreeGrafter"/>
</dbReference>
<keyword evidence="5" id="KW-1185">Reference proteome</keyword>
<dbReference type="CDD" id="cd03443">
    <property type="entry name" value="PaaI_thioesterase"/>
    <property type="match status" value="1"/>
</dbReference>
<comment type="caution">
    <text evidence="4">The sequence shown here is derived from an EMBL/GenBank/DDBJ whole genome shotgun (WGS) entry which is preliminary data.</text>
</comment>
<evidence type="ECO:0000256" key="1">
    <source>
        <dbReference type="ARBA" id="ARBA00008324"/>
    </source>
</evidence>
<dbReference type="NCBIfam" id="TIGR00369">
    <property type="entry name" value="unchar_dom_1"/>
    <property type="match status" value="1"/>
</dbReference>
<comment type="similarity">
    <text evidence="1">Belongs to the thioesterase PaaI family.</text>
</comment>
<reference evidence="4" key="1">
    <citation type="submission" date="2022-10" db="EMBL/GenBank/DDBJ databases">
        <title>The WGS of Solirubrobacter ginsenosidimutans DSM 21036.</title>
        <authorList>
            <person name="Jiang Z."/>
        </authorList>
    </citation>
    <scope>NUCLEOTIDE SEQUENCE</scope>
    <source>
        <strain evidence="4">DSM 21036</strain>
    </source>
</reference>
<keyword evidence="2" id="KW-0378">Hydrolase</keyword>
<organism evidence="4 5">
    <name type="scientific">Solirubrobacter ginsenosidimutans</name>
    <dbReference type="NCBI Taxonomy" id="490573"/>
    <lineage>
        <taxon>Bacteria</taxon>
        <taxon>Bacillati</taxon>
        <taxon>Actinomycetota</taxon>
        <taxon>Thermoleophilia</taxon>
        <taxon>Solirubrobacterales</taxon>
        <taxon>Solirubrobacteraceae</taxon>
        <taxon>Solirubrobacter</taxon>
    </lineage>
</organism>
<dbReference type="RefSeq" id="WP_270043176.1">
    <property type="nucleotide sequence ID" value="NZ_JAPDOD010000029.1"/>
</dbReference>
<dbReference type="PANTHER" id="PTHR43240">
    <property type="entry name" value="1,4-DIHYDROXY-2-NAPHTHOYL-COA THIOESTERASE 1"/>
    <property type="match status" value="1"/>
</dbReference>
<dbReference type="GO" id="GO:0061522">
    <property type="term" value="F:1,4-dihydroxy-2-naphthoyl-CoA thioesterase activity"/>
    <property type="evidence" value="ECO:0007669"/>
    <property type="project" value="TreeGrafter"/>
</dbReference>
<dbReference type="InterPro" id="IPR003736">
    <property type="entry name" value="PAAI_dom"/>
</dbReference>